<dbReference type="Gene3D" id="3.20.20.150">
    <property type="entry name" value="Divalent-metal-dependent TIM barrel enzymes"/>
    <property type="match status" value="1"/>
</dbReference>
<dbReference type="SUPFAM" id="SSF51658">
    <property type="entry name" value="Xylose isomerase-like"/>
    <property type="match status" value="1"/>
</dbReference>
<evidence type="ECO:0000256" key="1">
    <source>
        <dbReference type="ARBA" id="ARBA00023235"/>
    </source>
</evidence>
<evidence type="ECO:0000313" key="3">
    <source>
        <dbReference type="EMBL" id="MCU6792574.1"/>
    </source>
</evidence>
<feature type="domain" description="Xylose isomerase-like TIM barrel" evidence="2">
    <location>
        <begin position="50"/>
        <end position="258"/>
    </location>
</feature>
<gene>
    <name evidence="3" type="ORF">OB236_10610</name>
</gene>
<evidence type="ECO:0000313" key="4">
    <source>
        <dbReference type="Proteomes" id="UP001652445"/>
    </source>
</evidence>
<dbReference type="RefSeq" id="WP_262683957.1">
    <property type="nucleotide sequence ID" value="NZ_JAOQIO010000025.1"/>
</dbReference>
<dbReference type="Proteomes" id="UP001652445">
    <property type="component" value="Unassembled WGS sequence"/>
</dbReference>
<sequence>MKDNIKDYARIGLVHHMIYPECMTDADAHVNTLLGLNEREDIETFDCCIPFGEERRRQLIRQVARTRKEIVYALHLYPLRKIALASPAPHEQEISRLIVRDQIEMAAAIGATGFVFASGLDFPDDREGAKIRFAEFTRWFCEHLARYSITALLEPFDREIDKKFLLGPSEECAEFVQSLRQSGAHNLSIELDMAHVPLMGESFAHAIRTVSPYLKRVHLGNCILKDTKHIWYGDYHPPMGYKGGEIDTPELAGILQELLSVGYLNKEERGALVLEMVPFPGETSEYTIQDNLGRLEEAWRLV</sequence>
<protein>
    <submittedName>
        <fullName evidence="3">Sugar phosphate isomerase/epimerase</fullName>
    </submittedName>
</protein>
<dbReference type="Pfam" id="PF01261">
    <property type="entry name" value="AP_endonuc_2"/>
    <property type="match status" value="1"/>
</dbReference>
<keyword evidence="4" id="KW-1185">Reference proteome</keyword>
<dbReference type="GO" id="GO:0016853">
    <property type="term" value="F:isomerase activity"/>
    <property type="evidence" value="ECO:0007669"/>
    <property type="project" value="UniProtKB-KW"/>
</dbReference>
<accession>A0ABT2UD64</accession>
<dbReference type="PANTHER" id="PTHR43489:SF6">
    <property type="entry name" value="HYDROXYPYRUVATE ISOMERASE-RELATED"/>
    <property type="match status" value="1"/>
</dbReference>
<evidence type="ECO:0000259" key="2">
    <source>
        <dbReference type="Pfam" id="PF01261"/>
    </source>
</evidence>
<keyword evidence="1 3" id="KW-0413">Isomerase</keyword>
<comment type="caution">
    <text evidence="3">The sequence shown here is derived from an EMBL/GenBank/DDBJ whole genome shotgun (WGS) entry which is preliminary data.</text>
</comment>
<dbReference type="InterPro" id="IPR036237">
    <property type="entry name" value="Xyl_isomerase-like_sf"/>
</dbReference>
<dbReference type="InterPro" id="IPR050417">
    <property type="entry name" value="Sugar_Epim/Isomerase"/>
</dbReference>
<proteinExistence type="predicted"/>
<dbReference type="PANTHER" id="PTHR43489">
    <property type="entry name" value="ISOMERASE"/>
    <property type="match status" value="1"/>
</dbReference>
<name>A0ABT2UD64_9BACL</name>
<organism evidence="3 4">
    <name type="scientific">Paenibacillus baimaensis</name>
    <dbReference type="NCBI Taxonomy" id="2982185"/>
    <lineage>
        <taxon>Bacteria</taxon>
        <taxon>Bacillati</taxon>
        <taxon>Bacillota</taxon>
        <taxon>Bacilli</taxon>
        <taxon>Bacillales</taxon>
        <taxon>Paenibacillaceae</taxon>
        <taxon>Paenibacillus</taxon>
    </lineage>
</organism>
<dbReference type="InterPro" id="IPR013022">
    <property type="entry name" value="Xyl_isomerase-like_TIM-brl"/>
</dbReference>
<dbReference type="EMBL" id="JAOQIO010000025">
    <property type="protein sequence ID" value="MCU6792574.1"/>
    <property type="molecule type" value="Genomic_DNA"/>
</dbReference>
<reference evidence="3 4" key="1">
    <citation type="submission" date="2022-09" db="EMBL/GenBank/DDBJ databases">
        <authorList>
            <person name="Han X.L."/>
            <person name="Wang Q."/>
            <person name="Lu T."/>
        </authorList>
    </citation>
    <scope>NUCLEOTIDE SEQUENCE [LARGE SCALE GENOMIC DNA]</scope>
    <source>
        <strain evidence="3 4">WQ 127069</strain>
    </source>
</reference>